<comment type="pathway">
    <text evidence="2 9">Energy metabolism; oxidative phosphorylation.</text>
</comment>
<dbReference type="GO" id="GO:0005743">
    <property type="term" value="C:mitochondrial inner membrane"/>
    <property type="evidence" value="ECO:0007669"/>
    <property type="project" value="UniProtKB-SubCell"/>
</dbReference>
<keyword evidence="5 9" id="KW-0999">Mitochondrion inner membrane</keyword>
<evidence type="ECO:0000256" key="4">
    <source>
        <dbReference type="ARBA" id="ARBA00022692"/>
    </source>
</evidence>
<evidence type="ECO:0000256" key="6">
    <source>
        <dbReference type="ARBA" id="ARBA00022989"/>
    </source>
</evidence>
<dbReference type="PANTHER" id="PTHR48416">
    <property type="entry name" value="CYTOCHROME C OXIDASE SUBUNIT 6C"/>
    <property type="match status" value="1"/>
</dbReference>
<keyword evidence="8" id="KW-0472">Membrane</keyword>
<dbReference type="OMA" id="KNYDAMK"/>
<dbReference type="Proteomes" id="UP000694392">
    <property type="component" value="Unplaced"/>
</dbReference>
<organism evidence="10 11">
    <name type="scientific">Sphenodon punctatus</name>
    <name type="common">Tuatara</name>
    <name type="synonym">Hatteria punctata</name>
    <dbReference type="NCBI Taxonomy" id="8508"/>
    <lineage>
        <taxon>Eukaryota</taxon>
        <taxon>Metazoa</taxon>
        <taxon>Chordata</taxon>
        <taxon>Craniata</taxon>
        <taxon>Vertebrata</taxon>
        <taxon>Euteleostomi</taxon>
        <taxon>Lepidosauria</taxon>
        <taxon>Sphenodontia</taxon>
        <taxon>Sphenodontidae</taxon>
        <taxon>Sphenodon</taxon>
    </lineage>
</organism>
<evidence type="ECO:0000256" key="7">
    <source>
        <dbReference type="ARBA" id="ARBA00023128"/>
    </source>
</evidence>
<evidence type="ECO:0000256" key="2">
    <source>
        <dbReference type="ARBA" id="ARBA00004673"/>
    </source>
</evidence>
<accession>A0A8D0L3M3</accession>
<name>A0A8D0L3M3_SPHPU</name>
<sequence>MSALLPKPRMRGLLNRRLKFHLAGLLLFSGGFAAWHKFGVSEPRKRAYEEFYKNYDAVKEFEAMRETGVFESVQPTKP</sequence>
<keyword evidence="6" id="KW-1133">Transmembrane helix</keyword>
<evidence type="ECO:0000256" key="1">
    <source>
        <dbReference type="ARBA" id="ARBA00004434"/>
    </source>
</evidence>
<evidence type="ECO:0000256" key="5">
    <source>
        <dbReference type="ARBA" id="ARBA00022792"/>
    </source>
</evidence>
<dbReference type="CDD" id="cd22901">
    <property type="entry name" value="CcO_VIc"/>
    <property type="match status" value="1"/>
</dbReference>
<proteinExistence type="inferred from homology"/>
<dbReference type="PANTHER" id="PTHR48416:SF1">
    <property type="entry name" value="CYTOCHROME C OXIDASE SUBUNIT 6C"/>
    <property type="match status" value="1"/>
</dbReference>
<dbReference type="SUPFAM" id="SSF81415">
    <property type="entry name" value="Mitochondrial cytochrome c oxidase subunit VIc"/>
    <property type="match status" value="1"/>
</dbReference>
<comment type="subunit">
    <text evidence="9">Component of the cytochrome c oxidase (complex IV, CIV), a multisubunit enzyme composed of 14 subunits. The complex is composed of a catalytic core of 3 subunits MT-CO1, MT-CO2 and MT-CO3, encoded in the mitochondrial DNA, and 11 supernumerary subunits COX4I, COX5A, COX5B, COX6A, COX6B, COX6C, COX7A, COX7B, COX7C, COX8 and NDUFA4, which are encoded in the nuclear genome. The complex exists as a monomer or a dimer and forms supercomplexes (SCs) in the inner mitochondrial membrane with NADH-ubiquinone oxidoreductase (complex I, CI) and ubiquinol-cytochrome c oxidoreductase (cytochrome b-c1 complex, complex III, CIII), resulting in different assemblies (supercomplex SCI(1)III(2)IV(1) and megacomplex MCI(2)III(2)IV(2)).</text>
</comment>
<evidence type="ECO:0000256" key="8">
    <source>
        <dbReference type="ARBA" id="ARBA00023136"/>
    </source>
</evidence>
<dbReference type="Gene3D" id="4.10.93.10">
    <property type="entry name" value="Mitochondrial cytochrome c oxidase subunit VIc/VIIs"/>
    <property type="match status" value="1"/>
</dbReference>
<dbReference type="Pfam" id="PF02937">
    <property type="entry name" value="COX6C"/>
    <property type="match status" value="1"/>
</dbReference>
<comment type="subcellular location">
    <subcellularLocation>
        <location evidence="1 9">Mitochondrion inner membrane</location>
        <topology evidence="1 9">Single-pass membrane protein</topology>
    </subcellularLocation>
</comment>
<comment type="function">
    <text evidence="9">Component of the cytochrome c oxidase, the last enzyme in the mitochondrial electron transport chain which drives oxidative phosphorylation. The respiratory chain contains 3 multisubunit complexes succinate dehydrogenase (complex II, CII), ubiquinol-cytochrome c oxidoreductase (cytochrome b-c1 complex, complex III, CIII) and cytochrome c oxidase (complex IV, CIV), that cooperate to transfer electrons derived from NADH and succinate to molecular oxygen, creating an electrochemical gradient over the inner membrane that drives transmembrane transport and the ATP synthase. Cytochrome c oxidase is the component of the respiratory chain that catalyzes the reduction of oxygen to water. Electrons originating from reduced cytochrome c in the intermembrane space (IMS) are transferred via the dinuclear copper A center (CU(A)) of subunit 2 and heme A of subunit 1 to the active site in subunit 1, a binuclear center (BNC) formed by heme A3 and copper B (CU(B)). The BNC reduces molecular oxygen to 2 water molecules using 4 electrons from cytochrome c in the IMS and 4 protons from the mitochondrial matrix.</text>
</comment>
<dbReference type="GO" id="GO:0045277">
    <property type="term" value="C:respiratory chain complex IV"/>
    <property type="evidence" value="ECO:0007669"/>
    <property type="project" value="UniProtKB-UniRule"/>
</dbReference>
<dbReference type="InterPro" id="IPR051389">
    <property type="entry name" value="Cytochrome_c_oxidase_VIc"/>
</dbReference>
<dbReference type="AlphaFoldDB" id="A0A8D0L3M3"/>
<dbReference type="GeneTree" id="ENSGT00940000167005"/>
<keyword evidence="11" id="KW-1185">Reference proteome</keyword>
<evidence type="ECO:0000256" key="9">
    <source>
        <dbReference type="RuleBase" id="RU368096"/>
    </source>
</evidence>
<keyword evidence="7 9" id="KW-0496">Mitochondrion</keyword>
<evidence type="ECO:0000256" key="3">
    <source>
        <dbReference type="ARBA" id="ARBA00007204"/>
    </source>
</evidence>
<dbReference type="Ensembl" id="ENSSPUT00000006670.1">
    <property type="protein sequence ID" value="ENSSPUP00000006266.1"/>
    <property type="gene ID" value="ENSSPUG00000004835.1"/>
</dbReference>
<dbReference type="GO" id="GO:0006123">
    <property type="term" value="P:mitochondrial electron transport, cytochrome c to oxygen"/>
    <property type="evidence" value="ECO:0007669"/>
    <property type="project" value="UniProtKB-UniRule"/>
</dbReference>
<keyword evidence="4" id="KW-0812">Transmembrane</keyword>
<reference evidence="10" key="2">
    <citation type="submission" date="2025-09" db="UniProtKB">
        <authorList>
            <consortium name="Ensembl"/>
        </authorList>
    </citation>
    <scope>IDENTIFICATION</scope>
</reference>
<protein>
    <recommendedName>
        <fullName evidence="9">Cytochrome c oxidase subunit 6C</fullName>
    </recommendedName>
    <alternativeName>
        <fullName evidence="9">Cytochrome c oxidase polypeptide VIc</fullName>
    </alternativeName>
</protein>
<dbReference type="InterPro" id="IPR034884">
    <property type="entry name" value="Cytochrome_c_oxidase_VIc/VIIs"/>
</dbReference>
<evidence type="ECO:0000313" key="10">
    <source>
        <dbReference type="Ensembl" id="ENSSPUP00000006266.1"/>
    </source>
</evidence>
<evidence type="ECO:0000313" key="11">
    <source>
        <dbReference type="Proteomes" id="UP000694392"/>
    </source>
</evidence>
<reference evidence="10" key="1">
    <citation type="submission" date="2025-08" db="UniProtKB">
        <authorList>
            <consortium name="Ensembl"/>
        </authorList>
    </citation>
    <scope>IDENTIFICATION</scope>
</reference>
<comment type="similarity">
    <text evidence="3 9">Belongs to the cytochrome c oxidase subunit 6c family.</text>
</comment>
<dbReference type="InterPro" id="IPR037169">
    <property type="entry name" value="Cytochrome_c_oxidase_VIc_sf"/>
</dbReference>